<feature type="transmembrane region" description="Helical" evidence="1">
    <location>
        <begin position="119"/>
        <end position="147"/>
    </location>
</feature>
<protein>
    <submittedName>
        <fullName evidence="2">Uncharacterized protein</fullName>
    </submittedName>
</protein>
<keyword evidence="3" id="KW-1185">Reference proteome</keyword>
<keyword evidence="1" id="KW-1133">Transmembrane helix</keyword>
<dbReference type="RefSeq" id="WP_011218677.1">
    <property type="nucleotide sequence ID" value="NC_006370.1"/>
</dbReference>
<gene>
    <name evidence="2" type="ordered locus">PBPRA1974</name>
</gene>
<name>Q6LQP9_PHOPR</name>
<reference evidence="3" key="1">
    <citation type="journal article" date="2005" name="Science">
        <title>Life at depth: Photobacterium profundum genome sequence and expression analysis.</title>
        <authorList>
            <person name="Vezzi A."/>
            <person name="Campanaro S."/>
            <person name="D'Angelo M."/>
            <person name="Simonato F."/>
            <person name="Vitulo N."/>
            <person name="Lauro F.M."/>
            <person name="Cestaro A."/>
            <person name="Malacrida G."/>
            <person name="Simionati B."/>
            <person name="Cannata N."/>
            <person name="Romualdi C."/>
            <person name="Bartlett D.H."/>
            <person name="Valle G."/>
        </authorList>
    </citation>
    <scope>NUCLEOTIDE SEQUENCE [LARGE SCALE GENOMIC DNA]</scope>
    <source>
        <strain evidence="3">ATCC BAA-1253 / SS9</strain>
    </source>
</reference>
<dbReference type="EMBL" id="CR378669">
    <property type="protein sequence ID" value="CAG20377.1"/>
    <property type="molecule type" value="Genomic_DNA"/>
</dbReference>
<evidence type="ECO:0000256" key="1">
    <source>
        <dbReference type="SAM" id="Phobius"/>
    </source>
</evidence>
<dbReference type="KEGG" id="ppr:PBPRA1974"/>
<dbReference type="HOGENOM" id="CLU_1747950_0_0_6"/>
<dbReference type="AlphaFoldDB" id="Q6LQP9"/>
<keyword evidence="1" id="KW-0812">Transmembrane</keyword>
<accession>Q6LQP9</accession>
<dbReference type="eggNOG" id="ENOG503356V">
    <property type="taxonomic scope" value="Bacteria"/>
</dbReference>
<feature type="transmembrane region" description="Helical" evidence="1">
    <location>
        <begin position="80"/>
        <end position="98"/>
    </location>
</feature>
<keyword evidence="1" id="KW-0472">Membrane</keyword>
<organism evidence="2 3">
    <name type="scientific">Photobacterium profundum (strain SS9)</name>
    <dbReference type="NCBI Taxonomy" id="298386"/>
    <lineage>
        <taxon>Bacteria</taxon>
        <taxon>Pseudomonadati</taxon>
        <taxon>Pseudomonadota</taxon>
        <taxon>Gammaproteobacteria</taxon>
        <taxon>Vibrionales</taxon>
        <taxon>Vibrionaceae</taxon>
        <taxon>Photobacterium</taxon>
    </lineage>
</organism>
<feature type="transmembrane region" description="Helical" evidence="1">
    <location>
        <begin position="56"/>
        <end position="74"/>
    </location>
</feature>
<evidence type="ECO:0000313" key="3">
    <source>
        <dbReference type="Proteomes" id="UP000000593"/>
    </source>
</evidence>
<sequence>MSENTYDNSINKNISKTKIFSPTQVACGTIGGPVGLIYFLHSNFSILRNDELKKKTLVYGAAFLIVLIIALPFLPEEVPSTPFTVLYIVIARLIADKYQMTKSAIVESNEFEFHSNWRVFLLGLLCLVGSMLIIAGPLIILSTLGVLEL</sequence>
<evidence type="ECO:0000313" key="2">
    <source>
        <dbReference type="EMBL" id="CAG20377.1"/>
    </source>
</evidence>
<dbReference type="Proteomes" id="UP000000593">
    <property type="component" value="Chromosome 1"/>
</dbReference>
<proteinExistence type="predicted"/>